<evidence type="ECO:0000313" key="2">
    <source>
        <dbReference type="Proteomes" id="UP000077355"/>
    </source>
</evidence>
<dbReference type="EMBL" id="LVJI01000048">
    <property type="protein sequence ID" value="OAB41110.1"/>
    <property type="molecule type" value="Genomic_DNA"/>
</dbReference>
<protein>
    <submittedName>
        <fullName evidence="1">Uncharacterized protein</fullName>
    </submittedName>
</protein>
<reference evidence="1 2" key="1">
    <citation type="submission" date="2016-03" db="EMBL/GenBank/DDBJ databases">
        <title>Draft genome sequence of Paenibacillus antarcticus CECT 5836.</title>
        <authorList>
            <person name="Shin S.-K."/>
            <person name="Yi H."/>
        </authorList>
    </citation>
    <scope>NUCLEOTIDE SEQUENCE [LARGE SCALE GENOMIC DNA]</scope>
    <source>
        <strain evidence="1 2">CECT 5836</strain>
    </source>
</reference>
<evidence type="ECO:0000313" key="1">
    <source>
        <dbReference type="EMBL" id="OAB41110.1"/>
    </source>
</evidence>
<dbReference type="RefSeq" id="WP_068652705.1">
    <property type="nucleotide sequence ID" value="NZ_CP043611.1"/>
</dbReference>
<comment type="caution">
    <text evidence="1">The sequence shown here is derived from an EMBL/GenBank/DDBJ whole genome shotgun (WGS) entry which is preliminary data.</text>
</comment>
<sequence length="407" mass="45737">MRRYWISIVFSVFIIVGLGTYYVYGAVVDFPEYKILKVSGDVNEGSKISVQGNFSNGGGNQLLIATSEGGEYPNRRSIISQLFSGSRSWMNDQIDIRQMLNDHRSFMRGKGTISSFYKDDEWIIYADAVLNNALGVKPEIVLSIDSLNQTTGAVKHFETIVDDSLGYSYIYVEDVQLIGEQVHMLINQRSKGNLNGAAVEYHDYVVDMNNGTLINKERLVLGDNTKDNVELFDRSILNAIHSAPSDHAVLIVTDEQKRVNDYMGIIDQHLYSYAYKTGVLTDMSDNLKSAGIDDNGELRLDGNVLSILNYEEDSIKLSHYNIETEKMENEIISLTDKQLDADTIIMGTTKNNKLYILYYKSDIPKVAVLDATNGAILYTGQVVYEGEPSESKWTMNYGGRLYMQIAD</sequence>
<dbReference type="OrthoDB" id="2433869at2"/>
<gene>
    <name evidence="1" type="ORF">PBAT_21345</name>
</gene>
<proteinExistence type="predicted"/>
<organism evidence="1 2">
    <name type="scientific">Paenibacillus antarcticus</name>
    <dbReference type="NCBI Taxonomy" id="253703"/>
    <lineage>
        <taxon>Bacteria</taxon>
        <taxon>Bacillati</taxon>
        <taxon>Bacillota</taxon>
        <taxon>Bacilli</taxon>
        <taxon>Bacillales</taxon>
        <taxon>Paenibacillaceae</taxon>
        <taxon>Paenibacillus</taxon>
    </lineage>
</organism>
<keyword evidence="2" id="KW-1185">Reference proteome</keyword>
<dbReference type="AlphaFoldDB" id="A0A162Q0S5"/>
<name>A0A162Q0S5_9BACL</name>
<dbReference type="Proteomes" id="UP000077355">
    <property type="component" value="Unassembled WGS sequence"/>
</dbReference>
<accession>A0A162Q0S5</accession>